<dbReference type="Gene3D" id="1.10.10.10">
    <property type="entry name" value="Winged helix-like DNA-binding domain superfamily/Winged helix DNA-binding domain"/>
    <property type="match status" value="1"/>
</dbReference>
<gene>
    <name evidence="5" type="primary">blaI_4</name>
    <name evidence="5" type="ORF">CLLU_35890</name>
</gene>
<evidence type="ECO:0000313" key="6">
    <source>
        <dbReference type="Proteomes" id="UP000237798"/>
    </source>
</evidence>
<comment type="similarity">
    <text evidence="1">Belongs to the BlaI transcriptional regulatory family.</text>
</comment>
<dbReference type="InterPro" id="IPR005650">
    <property type="entry name" value="BlaI_family"/>
</dbReference>
<dbReference type="GO" id="GO:0003677">
    <property type="term" value="F:DNA binding"/>
    <property type="evidence" value="ECO:0007669"/>
    <property type="project" value="UniProtKB-KW"/>
</dbReference>
<dbReference type="InterPro" id="IPR036388">
    <property type="entry name" value="WH-like_DNA-bd_sf"/>
</dbReference>
<accession>A0A2T0B4L8</accession>
<name>A0A2T0B4L8_9CLOT</name>
<dbReference type="OrthoDB" id="9795583at2"/>
<dbReference type="Pfam" id="PF03965">
    <property type="entry name" value="Penicillinase_R"/>
    <property type="match status" value="1"/>
</dbReference>
<evidence type="ECO:0000313" key="5">
    <source>
        <dbReference type="EMBL" id="PRR78838.1"/>
    </source>
</evidence>
<proteinExistence type="inferred from homology"/>
<dbReference type="EMBL" id="PVXP01000116">
    <property type="protein sequence ID" value="PRR78838.1"/>
    <property type="molecule type" value="Genomic_DNA"/>
</dbReference>
<evidence type="ECO:0000256" key="1">
    <source>
        <dbReference type="ARBA" id="ARBA00011046"/>
    </source>
</evidence>
<dbReference type="GO" id="GO:0045892">
    <property type="term" value="P:negative regulation of DNA-templated transcription"/>
    <property type="evidence" value="ECO:0007669"/>
    <property type="project" value="InterPro"/>
</dbReference>
<keyword evidence="3" id="KW-0238">DNA-binding</keyword>
<dbReference type="AlphaFoldDB" id="A0A2T0B4L8"/>
<sequence length="120" mass="14273">MKKIPRTELEIMKFIWSKKDKVSTKEVANHMEKVLGWKLSTTSKTLSRLVKKEFLVTERIGKQSYYTSTVEEDDYLKFETKDFFNYLHGKSLKSIISTLEESDEITNEDLDDLEKWIKNR</sequence>
<evidence type="ECO:0000256" key="2">
    <source>
        <dbReference type="ARBA" id="ARBA00023015"/>
    </source>
</evidence>
<comment type="caution">
    <text evidence="5">The sequence shown here is derived from an EMBL/GenBank/DDBJ whole genome shotgun (WGS) entry which is preliminary data.</text>
</comment>
<dbReference type="PIRSF" id="PIRSF019455">
    <property type="entry name" value="CopR_AtkY"/>
    <property type="match status" value="1"/>
</dbReference>
<keyword evidence="6" id="KW-1185">Reference proteome</keyword>
<protein>
    <submittedName>
        <fullName evidence="5">Penicillinase repressor</fullName>
    </submittedName>
</protein>
<keyword evidence="4" id="KW-0804">Transcription</keyword>
<dbReference type="Proteomes" id="UP000237798">
    <property type="component" value="Unassembled WGS sequence"/>
</dbReference>
<evidence type="ECO:0000256" key="3">
    <source>
        <dbReference type="ARBA" id="ARBA00023125"/>
    </source>
</evidence>
<dbReference type="Gene3D" id="1.10.4040.10">
    <property type="entry name" value="Penicillinase repressor domain"/>
    <property type="match status" value="1"/>
</dbReference>
<organism evidence="5 6">
    <name type="scientific">Clostridium luticellarii</name>
    <dbReference type="NCBI Taxonomy" id="1691940"/>
    <lineage>
        <taxon>Bacteria</taxon>
        <taxon>Bacillati</taxon>
        <taxon>Bacillota</taxon>
        <taxon>Clostridia</taxon>
        <taxon>Eubacteriales</taxon>
        <taxon>Clostridiaceae</taxon>
        <taxon>Clostridium</taxon>
    </lineage>
</organism>
<keyword evidence="2" id="KW-0805">Transcription regulation</keyword>
<dbReference type="SUPFAM" id="SSF46785">
    <property type="entry name" value="Winged helix' DNA-binding domain"/>
    <property type="match status" value="1"/>
</dbReference>
<evidence type="ECO:0000256" key="4">
    <source>
        <dbReference type="ARBA" id="ARBA00023163"/>
    </source>
</evidence>
<dbReference type="InterPro" id="IPR036390">
    <property type="entry name" value="WH_DNA-bd_sf"/>
</dbReference>
<dbReference type="RefSeq" id="WP_106011124.1">
    <property type="nucleotide sequence ID" value="NZ_PVXP01000116.1"/>
</dbReference>
<reference evidence="5 6" key="1">
    <citation type="submission" date="2018-03" db="EMBL/GenBank/DDBJ databases">
        <title>Genome sequence of Clostridium luticellarii DSM 29923.</title>
        <authorList>
            <person name="Poehlein A."/>
            <person name="Daniel R."/>
        </authorList>
    </citation>
    <scope>NUCLEOTIDE SEQUENCE [LARGE SCALE GENOMIC DNA]</scope>
    <source>
        <strain evidence="5 6">DSM 29923</strain>
    </source>
</reference>